<evidence type="ECO:0000256" key="6">
    <source>
        <dbReference type="ARBA" id="ARBA00022833"/>
    </source>
</evidence>
<gene>
    <name evidence="10" type="ORF">METZ01_LOCUS140731</name>
</gene>
<dbReference type="CDD" id="cd16833">
    <property type="entry name" value="YfiH"/>
    <property type="match status" value="1"/>
</dbReference>
<dbReference type="InterPro" id="IPR038371">
    <property type="entry name" value="Cu_polyphenol_OxRdtase_sf"/>
</dbReference>
<feature type="non-terminal residue" evidence="10">
    <location>
        <position position="1"/>
    </location>
</feature>
<evidence type="ECO:0008006" key="11">
    <source>
        <dbReference type="Google" id="ProtNLM"/>
    </source>
</evidence>
<name>A0A381ZGK6_9ZZZZ</name>
<evidence type="ECO:0000256" key="1">
    <source>
        <dbReference type="ARBA" id="ARBA00000553"/>
    </source>
</evidence>
<keyword evidence="5" id="KW-0378">Hydrolase</keyword>
<evidence type="ECO:0000256" key="3">
    <source>
        <dbReference type="ARBA" id="ARBA00022679"/>
    </source>
</evidence>
<dbReference type="PANTHER" id="PTHR30616">
    <property type="entry name" value="UNCHARACTERIZED PROTEIN YFIH"/>
    <property type="match status" value="1"/>
</dbReference>
<dbReference type="InterPro" id="IPR011324">
    <property type="entry name" value="Cytotoxic_necrot_fac-like_cat"/>
</dbReference>
<dbReference type="Pfam" id="PF02578">
    <property type="entry name" value="Cu-oxidase_4"/>
    <property type="match status" value="1"/>
</dbReference>
<dbReference type="GO" id="GO:0016787">
    <property type="term" value="F:hydrolase activity"/>
    <property type="evidence" value="ECO:0007669"/>
    <property type="project" value="UniProtKB-KW"/>
</dbReference>
<dbReference type="PANTHER" id="PTHR30616:SF2">
    <property type="entry name" value="PURINE NUCLEOSIDE PHOSPHORYLASE LACC1"/>
    <property type="match status" value="1"/>
</dbReference>
<keyword evidence="6" id="KW-0862">Zinc</keyword>
<dbReference type="GO" id="GO:0005507">
    <property type="term" value="F:copper ion binding"/>
    <property type="evidence" value="ECO:0007669"/>
    <property type="project" value="TreeGrafter"/>
</dbReference>
<dbReference type="GO" id="GO:0017061">
    <property type="term" value="F:S-methyl-5-thioadenosine phosphorylase activity"/>
    <property type="evidence" value="ECO:0007669"/>
    <property type="project" value="UniProtKB-EC"/>
</dbReference>
<organism evidence="10">
    <name type="scientific">marine metagenome</name>
    <dbReference type="NCBI Taxonomy" id="408172"/>
    <lineage>
        <taxon>unclassified sequences</taxon>
        <taxon>metagenomes</taxon>
        <taxon>ecological metagenomes</taxon>
    </lineage>
</organism>
<comment type="similarity">
    <text evidence="2">Belongs to the purine nucleoside phosphorylase YfiH/LACC1 family.</text>
</comment>
<comment type="catalytic activity">
    <reaction evidence="1">
        <text>inosine + phosphate = alpha-D-ribose 1-phosphate + hypoxanthine</text>
        <dbReference type="Rhea" id="RHEA:27646"/>
        <dbReference type="ChEBI" id="CHEBI:17368"/>
        <dbReference type="ChEBI" id="CHEBI:17596"/>
        <dbReference type="ChEBI" id="CHEBI:43474"/>
        <dbReference type="ChEBI" id="CHEBI:57720"/>
        <dbReference type="EC" id="2.4.2.1"/>
    </reaction>
    <physiologicalReaction direction="left-to-right" evidence="1">
        <dbReference type="Rhea" id="RHEA:27647"/>
    </physiologicalReaction>
</comment>
<reference evidence="10" key="1">
    <citation type="submission" date="2018-05" db="EMBL/GenBank/DDBJ databases">
        <authorList>
            <person name="Lanie J.A."/>
            <person name="Ng W.-L."/>
            <person name="Kazmierczak K.M."/>
            <person name="Andrzejewski T.M."/>
            <person name="Davidsen T.M."/>
            <person name="Wayne K.J."/>
            <person name="Tettelin H."/>
            <person name="Glass J.I."/>
            <person name="Rusch D."/>
            <person name="Podicherti R."/>
            <person name="Tsui H.-C.T."/>
            <person name="Winkler M.E."/>
        </authorList>
    </citation>
    <scope>NUCLEOTIDE SEQUENCE</scope>
</reference>
<comment type="catalytic activity">
    <reaction evidence="8">
        <text>adenosine + phosphate = alpha-D-ribose 1-phosphate + adenine</text>
        <dbReference type="Rhea" id="RHEA:27642"/>
        <dbReference type="ChEBI" id="CHEBI:16335"/>
        <dbReference type="ChEBI" id="CHEBI:16708"/>
        <dbReference type="ChEBI" id="CHEBI:43474"/>
        <dbReference type="ChEBI" id="CHEBI:57720"/>
        <dbReference type="EC" id="2.4.2.1"/>
    </reaction>
    <physiologicalReaction direction="left-to-right" evidence="8">
        <dbReference type="Rhea" id="RHEA:27643"/>
    </physiologicalReaction>
</comment>
<evidence type="ECO:0000313" key="10">
    <source>
        <dbReference type="EMBL" id="SVA87877.1"/>
    </source>
</evidence>
<proteinExistence type="inferred from homology"/>
<evidence type="ECO:0000256" key="9">
    <source>
        <dbReference type="ARBA" id="ARBA00049893"/>
    </source>
</evidence>
<comment type="catalytic activity">
    <reaction evidence="7">
        <text>adenosine + H2O + H(+) = inosine + NH4(+)</text>
        <dbReference type="Rhea" id="RHEA:24408"/>
        <dbReference type="ChEBI" id="CHEBI:15377"/>
        <dbReference type="ChEBI" id="CHEBI:15378"/>
        <dbReference type="ChEBI" id="CHEBI:16335"/>
        <dbReference type="ChEBI" id="CHEBI:17596"/>
        <dbReference type="ChEBI" id="CHEBI:28938"/>
        <dbReference type="EC" id="3.5.4.4"/>
    </reaction>
    <physiologicalReaction direction="left-to-right" evidence="7">
        <dbReference type="Rhea" id="RHEA:24409"/>
    </physiologicalReaction>
</comment>
<accession>A0A381ZGK6</accession>
<evidence type="ECO:0000256" key="4">
    <source>
        <dbReference type="ARBA" id="ARBA00022723"/>
    </source>
</evidence>
<dbReference type="SUPFAM" id="SSF64438">
    <property type="entry name" value="CNF1/YfiH-like putative cysteine hydrolases"/>
    <property type="match status" value="1"/>
</dbReference>
<keyword evidence="3" id="KW-0808">Transferase</keyword>
<protein>
    <recommendedName>
        <fullName evidence="11">Purine nucleoside phosphorylase</fullName>
    </recommendedName>
</protein>
<dbReference type="EMBL" id="UINC01021080">
    <property type="protein sequence ID" value="SVA87877.1"/>
    <property type="molecule type" value="Genomic_DNA"/>
</dbReference>
<keyword evidence="4" id="KW-0479">Metal-binding</keyword>
<evidence type="ECO:0000256" key="2">
    <source>
        <dbReference type="ARBA" id="ARBA00007353"/>
    </source>
</evidence>
<dbReference type="AlphaFoldDB" id="A0A381ZGK6"/>
<dbReference type="Gene3D" id="3.60.140.10">
    <property type="entry name" value="CNF1/YfiH-like putative cysteine hydrolases"/>
    <property type="match status" value="1"/>
</dbReference>
<sequence length="149" mass="16638">GSLICSIQVADCLPVFFSNQKSGTVGLVHTGWRGLVLKILPVTINSILQIGENLCDFTVLIGPSIQSCCFDVRGNIIDQFVPAFYLKISNNRYMVDLQKWAVHQLVDSGVTRSRITVINKCTFCSQDEYHSYRRNGPKAGRMVAVIGWR</sequence>
<comment type="catalytic activity">
    <reaction evidence="9">
        <text>S-methyl-5'-thioadenosine + phosphate = 5-(methylsulfanyl)-alpha-D-ribose 1-phosphate + adenine</text>
        <dbReference type="Rhea" id="RHEA:11852"/>
        <dbReference type="ChEBI" id="CHEBI:16708"/>
        <dbReference type="ChEBI" id="CHEBI:17509"/>
        <dbReference type="ChEBI" id="CHEBI:43474"/>
        <dbReference type="ChEBI" id="CHEBI:58533"/>
        <dbReference type="EC" id="2.4.2.28"/>
    </reaction>
    <physiologicalReaction direction="left-to-right" evidence="9">
        <dbReference type="Rhea" id="RHEA:11853"/>
    </physiologicalReaction>
</comment>
<evidence type="ECO:0000256" key="8">
    <source>
        <dbReference type="ARBA" id="ARBA00048968"/>
    </source>
</evidence>
<dbReference type="InterPro" id="IPR003730">
    <property type="entry name" value="Cu_polyphenol_OxRdtase"/>
</dbReference>
<evidence type="ECO:0000256" key="5">
    <source>
        <dbReference type="ARBA" id="ARBA00022801"/>
    </source>
</evidence>
<evidence type="ECO:0000256" key="7">
    <source>
        <dbReference type="ARBA" id="ARBA00047989"/>
    </source>
</evidence>